<name>A0A4Y1YP26_9PROT</name>
<evidence type="ECO:0000256" key="1">
    <source>
        <dbReference type="ARBA" id="ARBA00010875"/>
    </source>
</evidence>
<dbReference type="PANTHER" id="PTHR46986:SF1">
    <property type="entry name" value="ENDORIBONUCLEASE YBEY, CHLOROPLASTIC"/>
    <property type="match status" value="1"/>
</dbReference>
<evidence type="ECO:0000313" key="9">
    <source>
        <dbReference type="Proteomes" id="UP000316473"/>
    </source>
</evidence>
<dbReference type="GO" id="GO:0004222">
    <property type="term" value="F:metalloendopeptidase activity"/>
    <property type="evidence" value="ECO:0007669"/>
    <property type="project" value="InterPro"/>
</dbReference>
<dbReference type="Proteomes" id="UP000316473">
    <property type="component" value="Chromosome"/>
</dbReference>
<keyword evidence="2 7" id="KW-0540">Nuclease</keyword>
<evidence type="ECO:0000256" key="3">
    <source>
        <dbReference type="ARBA" id="ARBA00022723"/>
    </source>
</evidence>
<keyword evidence="9" id="KW-1185">Reference proteome</keyword>
<organism evidence="8 9">
    <name type="scientific">Nitrosomonas stercoris</name>
    <dbReference type="NCBI Taxonomy" id="1444684"/>
    <lineage>
        <taxon>Bacteria</taxon>
        <taxon>Pseudomonadati</taxon>
        <taxon>Pseudomonadota</taxon>
        <taxon>Betaproteobacteria</taxon>
        <taxon>Nitrosomonadales</taxon>
        <taxon>Nitrosomonadaceae</taxon>
        <taxon>Nitrosomonas</taxon>
    </lineage>
</organism>
<comment type="subcellular location">
    <subcellularLocation>
        <location evidence="7">Cytoplasm</location>
    </subcellularLocation>
</comment>
<feature type="binding site" evidence="7">
    <location>
        <position position="121"/>
    </location>
    <ligand>
        <name>Zn(2+)</name>
        <dbReference type="ChEBI" id="CHEBI:29105"/>
        <note>catalytic</note>
    </ligand>
</feature>
<dbReference type="HAMAP" id="MF_00009">
    <property type="entry name" value="Endoribonucl_YbeY"/>
    <property type="match status" value="1"/>
</dbReference>
<comment type="cofactor">
    <cofactor evidence="7">
        <name>Zn(2+)</name>
        <dbReference type="ChEBI" id="CHEBI:29105"/>
    </cofactor>
    <text evidence="7">Binds 1 zinc ion.</text>
</comment>
<dbReference type="PROSITE" id="PS01306">
    <property type="entry name" value="UPF0054"/>
    <property type="match status" value="1"/>
</dbReference>
<evidence type="ECO:0000256" key="2">
    <source>
        <dbReference type="ARBA" id="ARBA00022722"/>
    </source>
</evidence>
<evidence type="ECO:0000313" key="8">
    <source>
        <dbReference type="EMBL" id="BBL35940.1"/>
    </source>
</evidence>
<feature type="binding site" evidence="7">
    <location>
        <position position="117"/>
    </location>
    <ligand>
        <name>Zn(2+)</name>
        <dbReference type="ChEBI" id="CHEBI:29105"/>
        <note>catalytic</note>
    </ligand>
</feature>
<protein>
    <recommendedName>
        <fullName evidence="7">Endoribonuclease YbeY</fullName>
        <ecNumber evidence="7">3.1.-.-</ecNumber>
    </recommendedName>
</protein>
<keyword evidence="7" id="KW-0963">Cytoplasm</keyword>
<dbReference type="SUPFAM" id="SSF55486">
    <property type="entry name" value="Metalloproteases ('zincins'), catalytic domain"/>
    <property type="match status" value="1"/>
</dbReference>
<keyword evidence="6 7" id="KW-0862">Zinc</keyword>
<sequence length="159" mass="17564">MSTNKQSDTSSQCELKLAIQFATDSIGVPNEQLFRKWVEAALNKPAEVVIRIVDIQEGEALNHQFRGKDAATNVLTFVYSDDAPLFGDIVLCAPIISGEAKQQGKELAAHYAHLTVHGILHLQGYDHISREDAAIMESLETKIITNLNYPDPYAILVTE</sequence>
<feature type="binding site" evidence="7">
    <location>
        <position position="127"/>
    </location>
    <ligand>
        <name>Zn(2+)</name>
        <dbReference type="ChEBI" id="CHEBI:29105"/>
        <note>catalytic</note>
    </ligand>
</feature>
<keyword evidence="7" id="KW-0690">Ribosome biogenesis</keyword>
<dbReference type="GO" id="GO:0006364">
    <property type="term" value="P:rRNA processing"/>
    <property type="evidence" value="ECO:0007669"/>
    <property type="project" value="UniProtKB-UniRule"/>
</dbReference>
<dbReference type="GO" id="GO:0005737">
    <property type="term" value="C:cytoplasm"/>
    <property type="evidence" value="ECO:0007669"/>
    <property type="project" value="UniProtKB-SubCell"/>
</dbReference>
<keyword evidence="3 7" id="KW-0479">Metal-binding</keyword>
<dbReference type="Pfam" id="PF02130">
    <property type="entry name" value="YbeY"/>
    <property type="match status" value="1"/>
</dbReference>
<dbReference type="Gene3D" id="3.40.390.30">
    <property type="entry name" value="Metalloproteases ('zincins'), catalytic domain"/>
    <property type="match status" value="1"/>
</dbReference>
<dbReference type="GO" id="GO:0008270">
    <property type="term" value="F:zinc ion binding"/>
    <property type="evidence" value="ECO:0007669"/>
    <property type="project" value="UniProtKB-UniRule"/>
</dbReference>
<evidence type="ECO:0000256" key="5">
    <source>
        <dbReference type="ARBA" id="ARBA00022801"/>
    </source>
</evidence>
<evidence type="ECO:0000256" key="4">
    <source>
        <dbReference type="ARBA" id="ARBA00022759"/>
    </source>
</evidence>
<evidence type="ECO:0000256" key="6">
    <source>
        <dbReference type="ARBA" id="ARBA00022833"/>
    </source>
</evidence>
<accession>A0A4Y1YP26</accession>
<dbReference type="KEGG" id="nst:Nstercoris_02219"/>
<dbReference type="EMBL" id="AP019755">
    <property type="protein sequence ID" value="BBL35940.1"/>
    <property type="molecule type" value="Genomic_DNA"/>
</dbReference>
<dbReference type="InterPro" id="IPR023091">
    <property type="entry name" value="MetalPrtase_cat_dom_sf_prd"/>
</dbReference>
<proteinExistence type="inferred from homology"/>
<dbReference type="PANTHER" id="PTHR46986">
    <property type="entry name" value="ENDORIBONUCLEASE YBEY, CHLOROPLASTIC"/>
    <property type="match status" value="1"/>
</dbReference>
<comment type="function">
    <text evidence="7">Single strand-specific metallo-endoribonuclease involved in late-stage 70S ribosome quality control and in maturation of the 3' terminus of the 16S rRNA.</text>
</comment>
<dbReference type="InterPro" id="IPR002036">
    <property type="entry name" value="YbeY"/>
</dbReference>
<keyword evidence="5 7" id="KW-0378">Hydrolase</keyword>
<keyword evidence="4 7" id="KW-0255">Endonuclease</keyword>
<reference evidence="8 9" key="1">
    <citation type="submission" date="2019-06" db="EMBL/GenBank/DDBJ databases">
        <title>Nitrosomonas stercoris KYUHI-S whole genome shotgun sequence.</title>
        <authorList>
            <person name="Nakagawa T."/>
            <person name="Tsuchiya Y."/>
            <person name="Takahashi R."/>
        </authorList>
    </citation>
    <scope>NUCLEOTIDE SEQUENCE [LARGE SCALE GENOMIC DNA]</scope>
    <source>
        <strain evidence="8 9">KYUHI-S</strain>
    </source>
</reference>
<dbReference type="InterPro" id="IPR020549">
    <property type="entry name" value="YbeY_CS"/>
</dbReference>
<gene>
    <name evidence="7" type="primary">ybeY</name>
    <name evidence="8" type="ORF">Nstercoris_02219</name>
</gene>
<dbReference type="NCBIfam" id="TIGR00043">
    <property type="entry name" value="rRNA maturation RNase YbeY"/>
    <property type="match status" value="1"/>
</dbReference>
<evidence type="ECO:0000256" key="7">
    <source>
        <dbReference type="HAMAP-Rule" id="MF_00009"/>
    </source>
</evidence>
<comment type="similarity">
    <text evidence="1 7">Belongs to the endoribonuclease YbeY family.</text>
</comment>
<dbReference type="AlphaFoldDB" id="A0A4Y1YP26"/>
<dbReference type="GO" id="GO:0004521">
    <property type="term" value="F:RNA endonuclease activity"/>
    <property type="evidence" value="ECO:0007669"/>
    <property type="project" value="UniProtKB-UniRule"/>
</dbReference>
<dbReference type="EC" id="3.1.-.-" evidence="7"/>
<keyword evidence="7" id="KW-0698">rRNA processing</keyword>